<sequence>MPSDRFNINSSSGFTLAELVSAGFVLGVFVFFALPVLKEMRMHYASQVLQMEISEAMQSKMEELQHSDPGQCKGQEKVKSRQPVQKEILLRWDCKKVQPFLYQLELKAEWEGFDGKTESRRWFTHRFFP</sequence>
<proteinExistence type="predicted"/>
<dbReference type="EMBL" id="JAECVW010000001">
    <property type="protein sequence ID" value="MBH8594139.1"/>
    <property type="molecule type" value="Genomic_DNA"/>
</dbReference>
<evidence type="ECO:0000256" key="1">
    <source>
        <dbReference type="SAM" id="MobiDB-lite"/>
    </source>
</evidence>
<feature type="transmembrane region" description="Helical" evidence="2">
    <location>
        <begin position="20"/>
        <end position="37"/>
    </location>
</feature>
<keyword evidence="4" id="KW-1185">Reference proteome</keyword>
<evidence type="ECO:0000313" key="4">
    <source>
        <dbReference type="Proteomes" id="UP000633619"/>
    </source>
</evidence>
<keyword evidence="2" id="KW-0812">Transmembrane</keyword>
<protein>
    <submittedName>
        <fullName evidence="3">Uncharacterized protein</fullName>
    </submittedName>
</protein>
<keyword evidence="2" id="KW-0472">Membrane</keyword>
<dbReference type="RefSeq" id="WP_181730891.1">
    <property type="nucleotide sequence ID" value="NZ_JACEIR010000001.1"/>
</dbReference>
<name>A0A8I1A3J5_THEIN</name>
<dbReference type="Proteomes" id="UP000633619">
    <property type="component" value="Unassembled WGS sequence"/>
</dbReference>
<evidence type="ECO:0000256" key="2">
    <source>
        <dbReference type="SAM" id="Phobius"/>
    </source>
</evidence>
<gene>
    <name evidence="3" type="ORF">I8U20_02210</name>
</gene>
<organism evidence="3 4">
    <name type="scientific">Thermoactinomyces intermedius</name>
    <dbReference type="NCBI Taxonomy" id="2024"/>
    <lineage>
        <taxon>Bacteria</taxon>
        <taxon>Bacillati</taxon>
        <taxon>Bacillota</taxon>
        <taxon>Bacilli</taxon>
        <taxon>Bacillales</taxon>
        <taxon>Thermoactinomycetaceae</taxon>
        <taxon>Thermoactinomyces</taxon>
    </lineage>
</organism>
<accession>A0A8I1A3J5</accession>
<comment type="caution">
    <text evidence="3">The sequence shown here is derived from an EMBL/GenBank/DDBJ whole genome shotgun (WGS) entry which is preliminary data.</text>
</comment>
<dbReference type="AlphaFoldDB" id="A0A8I1A3J5"/>
<keyword evidence="2" id="KW-1133">Transmembrane helix</keyword>
<feature type="region of interest" description="Disordered" evidence="1">
    <location>
        <begin position="60"/>
        <end position="79"/>
    </location>
</feature>
<reference evidence="3 4" key="1">
    <citation type="submission" date="2020-12" db="EMBL/GenBank/DDBJ databases">
        <title>WGS of Thermoactinomyces spp.</title>
        <authorList>
            <person name="Cheng K."/>
        </authorList>
    </citation>
    <scope>NUCLEOTIDE SEQUENCE [LARGE SCALE GENOMIC DNA]</scope>
    <source>
        <strain evidence="4">CICC 10671\DSM 43846</strain>
    </source>
</reference>
<evidence type="ECO:0000313" key="3">
    <source>
        <dbReference type="EMBL" id="MBH8594139.1"/>
    </source>
</evidence>